<dbReference type="EMBL" id="JACSOD020000508">
    <property type="protein sequence ID" value="MBM6500771.1"/>
    <property type="molecule type" value="Genomic_DNA"/>
</dbReference>
<protein>
    <submittedName>
        <fullName evidence="1">Uncharacterized protein</fullName>
    </submittedName>
</protein>
<sequence>MPKDVQEIHFVYEQKSNYIINDEGVFADTLLFQIDFPDTKYILKKHPSDSTVICGFSPHKGFGNNNRKKLKSIIYHSNETINAIHYVVSKKTIFNVVRGDDETKLIFKKYFRERFYNFGYRQEFDFVKKIEKITYPRVSYEHEFSKISKKIEFIESQNHGFYSSSYGDFIIKNLVFFNKRLPKFVSPILFVNNEFGIEKIKNIDVTIELKSVYYK</sequence>
<dbReference type="Proteomes" id="UP000759529">
    <property type="component" value="Unassembled WGS sequence"/>
</dbReference>
<evidence type="ECO:0000313" key="1">
    <source>
        <dbReference type="EMBL" id="MBM6500771.1"/>
    </source>
</evidence>
<proteinExistence type="predicted"/>
<organism evidence="1 2">
    <name type="scientific">Flavobacterium macrobrachii</name>
    <dbReference type="NCBI Taxonomy" id="591204"/>
    <lineage>
        <taxon>Bacteria</taxon>
        <taxon>Pseudomonadati</taxon>
        <taxon>Bacteroidota</taxon>
        <taxon>Flavobacteriia</taxon>
        <taxon>Flavobacteriales</taxon>
        <taxon>Flavobacteriaceae</taxon>
        <taxon>Flavobacterium</taxon>
    </lineage>
</organism>
<name>A0ABS2D0T0_9FLAO</name>
<dbReference type="RefSeq" id="WP_187656035.1">
    <property type="nucleotide sequence ID" value="NZ_JACSOD020000508.1"/>
</dbReference>
<accession>A0ABS2D0T0</accession>
<reference evidence="1 2" key="1">
    <citation type="submission" date="2021-02" db="EMBL/GenBank/DDBJ databases">
        <authorList>
            <person name="Jung H.S."/>
            <person name="Chun B.H."/>
            <person name="Jeon C.O."/>
        </authorList>
    </citation>
    <scope>NUCLEOTIDE SEQUENCE [LARGE SCALE GENOMIC DNA]</scope>
    <source>
        <strain evidence="1 2">LMG 25203</strain>
    </source>
</reference>
<gene>
    <name evidence="1" type="ORF">H9X54_015885</name>
</gene>
<comment type="caution">
    <text evidence="1">The sequence shown here is derived from an EMBL/GenBank/DDBJ whole genome shotgun (WGS) entry which is preliminary data.</text>
</comment>
<keyword evidence="2" id="KW-1185">Reference proteome</keyword>
<evidence type="ECO:0000313" key="2">
    <source>
        <dbReference type="Proteomes" id="UP000759529"/>
    </source>
</evidence>